<dbReference type="InterPro" id="IPR000719">
    <property type="entry name" value="Prot_kinase_dom"/>
</dbReference>
<dbReference type="GO" id="GO:0015629">
    <property type="term" value="C:actin cytoskeleton"/>
    <property type="evidence" value="ECO:0007669"/>
    <property type="project" value="TreeGrafter"/>
</dbReference>
<feature type="compositionally biased region" description="Polar residues" evidence="2">
    <location>
        <begin position="58"/>
        <end position="68"/>
    </location>
</feature>
<dbReference type="InterPro" id="IPR051511">
    <property type="entry name" value="MitoQC_Scaffold_Kinases"/>
</dbReference>
<dbReference type="GO" id="GO:0005925">
    <property type="term" value="C:focal adhesion"/>
    <property type="evidence" value="ECO:0007669"/>
    <property type="project" value="TreeGrafter"/>
</dbReference>
<dbReference type="PROSITE" id="PS50011">
    <property type="entry name" value="PROTEIN_KINASE_DOM"/>
    <property type="match status" value="1"/>
</dbReference>
<feature type="region of interest" description="Disordered" evidence="2">
    <location>
        <begin position="758"/>
        <end position="777"/>
    </location>
</feature>
<dbReference type="PANTHER" id="PTHR22972:SF5">
    <property type="entry name" value="INACTIVE TYROSINE-PROTEIN KINASE PEAK1"/>
    <property type="match status" value="1"/>
</dbReference>
<dbReference type="EMBL" id="WNYA01000004">
    <property type="protein sequence ID" value="KAG8576216.1"/>
    <property type="molecule type" value="Genomic_DNA"/>
</dbReference>
<sequence length="1457" mass="159568">MSACGSFTEHVWKPGECKNCFQPKGQHQLSALGRGNPGQPPPPPPPPPPYRANHAKVISSQRPRTTTGFRPPVAKKPTIAVKPTMMAVDGAICHPIQNHSRSPLPTQNTRTQVQNVVSNDDRANNNTGAEQTVTNNNHMTSSGLTEVLKEIAGLSPVEPLPPSEGTPRENFLCRINQCYRRSLERKPPASCLSGNRQEGAGPKKCVRRVALSGEEGAVIGMDGGRFCYPEFSSGDDSWDEEDEDEQEERDSWEESDEELLAMEIRMRGQPRFANLQSGSLSPVPGRLGKREKWNTVPLRQKSLQRVCAVDYDDSYDEILNGCDVGVHGEGHVVPPSPDASMVDSLSCPPSSSSSSTSSSASSSSSSSGGLFCNGNVVTEKPSAVGTDIETQDIIQDIGMAQAQPYRVVNLEQPVCKPYTVVDVSAAMAGECQSRLSSKLKKSSSTRYQEVWTSSTSPRQKLSKTENVEAPKRSCYKSAPTSPTAGLSAHTVPVRSPNLSEIKFNSYNNAGMPPFPIIIHDEPEYAHSCKSADKVPILINPSAYDNLAIYRSFVGSGGVFPPPPDKEKRQTGSAASHTYEEIETPVKALKKDDSAGGVPQETIGCTRESANRVLSQIVASIQPPRSPPEALTPESGSSDDHRPPETQSDPEQHTSSLGRPKTLFTSQSDTFGTVSLNKNSPALSSDDSPTVSSTSEPLPPFPPPRSTSSPYHATMLHKHFATRGKPVGNNRPSPADTSTQPRRPADGKPRRWISFKSFFRRKKDGSGQGGCEDRGEDGKLVGLDGTVIHMLPPPPVQRHHWFSESRAEPGEKPSIVFMYRSQEEQAAGSPQNSIGNETRSSSTPDDMPPLQDPASPGPMVLSTPDEQKRTESSPPPAEVRTHEEPAPVSGAASDCSSDFSPGGATYTNLGQSRANMIPYKQPRQTHGGSPPNEPELHPTPPPLPKKNIAPRQSTPEKAPGTSLSLANPTYDTDRSWETGGVESGDSMERPKGSGGKIAELQVEALRRFYARCEDIFMAGQREPISFGLESWPDFRLTSPTPCCQAGDAVYYRASYARDPGNLYAVKICRSKSKQAQREYYHCLAVRQGLTEHFNIQQDCGQFLAEVPARLLPWEDPTVSEEEEEEEEQEGENGEVTKKQKETPKSNQKQSSPNNQGSLGKRRSRVVVITREPPKQTLADFVREGEIQHRREPELYERQVCLLLLQLCGALEHLKAQGITHCDLRLDNMLLANCRPGDTGCSCCYRSATEDPVDAKETSPSEQRAFPTCAGRLLLTNFSQAKLKSQRVWRPQGLGDPSRMAPEIMGATQYRRSDEFQTGILIYEMLHLPNPFLDGGLKEREYGPCDLPAVPRRSPYSRGLGRLAGLLLQHSPSDRLQVGQAKAALRCLIWGPREQVLQGSGSLHNWLEVKRTLLLIRLAERSLEKESRVTLEDWLCCQYLAFGTAQGLAQTLRLLEKTE</sequence>
<evidence type="ECO:0000256" key="2">
    <source>
        <dbReference type="SAM" id="MobiDB-lite"/>
    </source>
</evidence>
<dbReference type="Gene3D" id="1.10.510.10">
    <property type="entry name" value="Transferase(Phosphotransferase) domain 1"/>
    <property type="match status" value="1"/>
</dbReference>
<keyword evidence="5" id="KW-1185">Reference proteome</keyword>
<organism evidence="4 5">
    <name type="scientific">Engystomops pustulosus</name>
    <name type="common">Tungara frog</name>
    <name type="synonym">Physalaemus pustulosus</name>
    <dbReference type="NCBI Taxonomy" id="76066"/>
    <lineage>
        <taxon>Eukaryota</taxon>
        <taxon>Metazoa</taxon>
        <taxon>Chordata</taxon>
        <taxon>Craniata</taxon>
        <taxon>Vertebrata</taxon>
        <taxon>Euteleostomi</taxon>
        <taxon>Amphibia</taxon>
        <taxon>Batrachia</taxon>
        <taxon>Anura</taxon>
        <taxon>Neobatrachia</taxon>
        <taxon>Hyloidea</taxon>
        <taxon>Leptodactylidae</taxon>
        <taxon>Leiuperinae</taxon>
        <taxon>Engystomops</taxon>
    </lineage>
</organism>
<dbReference type="Proteomes" id="UP000824782">
    <property type="component" value="Unassembled WGS sequence"/>
</dbReference>
<feature type="compositionally biased region" description="Low complexity" evidence="2">
    <location>
        <begin position="344"/>
        <end position="367"/>
    </location>
</feature>
<dbReference type="InterPro" id="IPR008266">
    <property type="entry name" value="Tyr_kinase_AS"/>
</dbReference>
<dbReference type="EMBL" id="WNYA01000004">
    <property type="protein sequence ID" value="KAG8576214.1"/>
    <property type="molecule type" value="Genomic_DNA"/>
</dbReference>
<feature type="compositionally biased region" description="Basic and acidic residues" evidence="2">
    <location>
        <begin position="462"/>
        <end position="471"/>
    </location>
</feature>
<feature type="compositionally biased region" description="Polar residues" evidence="2">
    <location>
        <begin position="450"/>
        <end position="459"/>
    </location>
</feature>
<feature type="region of interest" description="Disordered" evidence="2">
    <location>
        <begin position="27"/>
        <end position="76"/>
    </location>
</feature>
<evidence type="ECO:0000256" key="1">
    <source>
        <dbReference type="ARBA" id="ARBA00038349"/>
    </source>
</evidence>
<dbReference type="EMBL" id="WNYA01000004">
    <property type="protein sequence ID" value="KAG8576215.1"/>
    <property type="molecule type" value="Genomic_DNA"/>
</dbReference>
<dbReference type="InterPro" id="IPR011009">
    <property type="entry name" value="Kinase-like_dom_sf"/>
</dbReference>
<feature type="compositionally biased region" description="Polar residues" evidence="2">
    <location>
        <begin position="949"/>
        <end position="969"/>
    </location>
</feature>
<feature type="compositionally biased region" description="Polar residues" evidence="2">
    <location>
        <begin position="827"/>
        <end position="843"/>
    </location>
</feature>
<feature type="region of interest" description="Disordered" evidence="2">
    <location>
        <begin position="450"/>
        <end position="491"/>
    </location>
</feature>
<feature type="region of interest" description="Disordered" evidence="2">
    <location>
        <begin position="559"/>
        <end position="603"/>
    </location>
</feature>
<dbReference type="SUPFAM" id="SSF56112">
    <property type="entry name" value="Protein kinase-like (PK-like)"/>
    <property type="match status" value="1"/>
</dbReference>
<feature type="compositionally biased region" description="Low complexity" evidence="2">
    <location>
        <begin position="683"/>
        <end position="695"/>
    </location>
</feature>
<dbReference type="SMART" id="SM00220">
    <property type="entry name" value="S_TKc"/>
    <property type="match status" value="1"/>
</dbReference>
<dbReference type="EMBL" id="WNYA01000004">
    <property type="protein sequence ID" value="KAG8576217.1"/>
    <property type="molecule type" value="Genomic_DNA"/>
</dbReference>
<evidence type="ECO:0000313" key="5">
    <source>
        <dbReference type="Proteomes" id="UP000824782"/>
    </source>
</evidence>
<feature type="domain" description="Protein kinase" evidence="3">
    <location>
        <begin position="1033"/>
        <end position="1405"/>
    </location>
</feature>
<feature type="compositionally biased region" description="Acidic residues" evidence="2">
    <location>
        <begin position="236"/>
        <end position="255"/>
    </location>
</feature>
<comment type="caution">
    <text evidence="4">The sequence shown here is derived from an EMBL/GenBank/DDBJ whole genome shotgun (WGS) entry which is preliminary data.</text>
</comment>
<reference evidence="4" key="1">
    <citation type="thesis" date="2020" institute="ProQuest LLC" country="789 East Eisenhower Parkway, Ann Arbor, MI, USA">
        <title>Comparative Genomics and Chromosome Evolution.</title>
        <authorList>
            <person name="Mudd A.B."/>
        </authorList>
    </citation>
    <scope>NUCLEOTIDE SEQUENCE</scope>
    <source>
        <strain evidence="4">237g6f4</strain>
        <tissue evidence="4">Blood</tissue>
    </source>
</reference>
<feature type="region of interest" description="Disordered" evidence="2">
    <location>
        <begin position="784"/>
        <end position="807"/>
    </location>
</feature>
<feature type="region of interest" description="Disordered" evidence="2">
    <location>
        <begin position="230"/>
        <end position="255"/>
    </location>
</feature>
<dbReference type="GO" id="GO:0004672">
    <property type="term" value="F:protein kinase activity"/>
    <property type="evidence" value="ECO:0007669"/>
    <property type="project" value="InterPro"/>
</dbReference>
<feature type="region of interest" description="Disordered" evidence="2">
    <location>
        <begin position="330"/>
        <end position="369"/>
    </location>
</feature>
<feature type="compositionally biased region" description="Polar residues" evidence="2">
    <location>
        <begin position="729"/>
        <end position="740"/>
    </location>
</feature>
<feature type="region of interest" description="Disordered" evidence="2">
    <location>
        <begin position="823"/>
        <end position="993"/>
    </location>
</feature>
<feature type="compositionally biased region" description="Polar residues" evidence="2">
    <location>
        <begin position="1143"/>
        <end position="1156"/>
    </location>
</feature>
<dbReference type="Pfam" id="PF00069">
    <property type="entry name" value="Pkinase"/>
    <property type="match status" value="1"/>
</dbReference>
<feature type="compositionally biased region" description="Pro residues" evidence="2">
    <location>
        <begin position="930"/>
        <end position="943"/>
    </location>
</feature>
<accession>A0AAV7BV56</accession>
<dbReference type="GO" id="GO:0005524">
    <property type="term" value="F:ATP binding"/>
    <property type="evidence" value="ECO:0007669"/>
    <property type="project" value="InterPro"/>
</dbReference>
<feature type="compositionally biased region" description="Acidic residues" evidence="2">
    <location>
        <begin position="1116"/>
        <end position="1131"/>
    </location>
</feature>
<feature type="compositionally biased region" description="Polar residues" evidence="2">
    <location>
        <begin position="644"/>
        <end position="682"/>
    </location>
</feature>
<gene>
    <name evidence="4" type="ORF">GDO81_009801</name>
</gene>
<proteinExistence type="inferred from homology"/>
<dbReference type="FunFam" id="1.10.510.10:FF:001474">
    <property type="entry name" value="Pseudopodium-enriched atypical kinase 1"/>
    <property type="match status" value="1"/>
</dbReference>
<feature type="region of interest" description="Disordered" evidence="2">
    <location>
        <begin position="618"/>
        <end position="750"/>
    </location>
</feature>
<protein>
    <recommendedName>
        <fullName evidence="3">Protein kinase domain-containing protein</fullName>
    </recommendedName>
</protein>
<dbReference type="PANTHER" id="PTHR22972">
    <property type="entry name" value="SERINE/THREONINE PROTEIN KINASE"/>
    <property type="match status" value="1"/>
</dbReference>
<evidence type="ECO:0000259" key="3">
    <source>
        <dbReference type="PROSITE" id="PS50011"/>
    </source>
</evidence>
<feature type="compositionally biased region" description="Polar residues" evidence="2">
    <location>
        <begin position="893"/>
        <end position="913"/>
    </location>
</feature>
<feature type="compositionally biased region" description="Pro residues" evidence="2">
    <location>
        <begin position="38"/>
        <end position="50"/>
    </location>
</feature>
<dbReference type="PROSITE" id="PS00109">
    <property type="entry name" value="PROTEIN_KINASE_TYR"/>
    <property type="match status" value="1"/>
</dbReference>
<comment type="similarity">
    <text evidence="1">Belongs to the protein kinase superfamily.</text>
</comment>
<feature type="compositionally biased region" description="Basic and acidic residues" evidence="2">
    <location>
        <begin position="1133"/>
        <end position="1142"/>
    </location>
</feature>
<feature type="region of interest" description="Disordered" evidence="2">
    <location>
        <begin position="1115"/>
        <end position="1166"/>
    </location>
</feature>
<evidence type="ECO:0000313" key="4">
    <source>
        <dbReference type="EMBL" id="KAG8576217.1"/>
    </source>
</evidence>
<name>A0AAV7BV56_ENGPU</name>